<dbReference type="InterPro" id="IPR042098">
    <property type="entry name" value="TauD-like_sf"/>
</dbReference>
<evidence type="ECO:0000259" key="7">
    <source>
        <dbReference type="Pfam" id="PF02668"/>
    </source>
</evidence>
<evidence type="ECO:0000256" key="6">
    <source>
        <dbReference type="PIRSR" id="PIRSR019543-2"/>
    </source>
</evidence>
<keyword evidence="2 6" id="KW-0479">Metal-binding</keyword>
<name>A0A498PQ89_9MYCO</name>
<evidence type="ECO:0000256" key="2">
    <source>
        <dbReference type="ARBA" id="ARBA00022723"/>
    </source>
</evidence>
<comment type="similarity">
    <text evidence="1">Belongs to the clavaminate synthase family.</text>
</comment>
<evidence type="ECO:0000313" key="9">
    <source>
        <dbReference type="Proteomes" id="UP000273307"/>
    </source>
</evidence>
<feature type="binding site" evidence="6">
    <location>
        <position position="301"/>
    </location>
    <ligand>
        <name>Fe cation</name>
        <dbReference type="ChEBI" id="CHEBI:24875"/>
    </ligand>
</feature>
<gene>
    <name evidence="8" type="primary">asnO</name>
    <name evidence="8" type="ORF">LAUMK136_01131</name>
</gene>
<feature type="binding site" evidence="5">
    <location>
        <position position="319"/>
    </location>
    <ligand>
        <name>2-oxoglutarate</name>
        <dbReference type="ChEBI" id="CHEBI:16810"/>
    </ligand>
</feature>
<sequence length="367" mass="40217">MSNLSAHQVNQAMPTRFAGLEPAVLVLSAGEKERLHGFARQLAIELRDSDLDSQTVLTAVELAGRQLPCRIAQSLIDFRRNSNDYGTLMLKNLPLEHDLVGTPERGKLESWQRAPVSTLAQLLVMSWFGDVIAYSDEKDGALVQDIVPQPGAESRQENSGSVFLEMHTEDGFHPFKPDHLSLLCLRSDRDRVAYTLTASIVRALPRLSSAAIDLLREPMYRIGYATSFGAAGDRRYCPALPVLTGPMHQPELCVDFHAMEGLSDDAAWALDQLREAMTAVMAGAVLEPGDLIIVDNRAAVHARTAFAPRYDGRDRWLRRCFTVSDLSRSRAARVPGSQVCAPLRVISPRRGSSTGSSTGVTNVLGRA</sequence>
<dbReference type="Proteomes" id="UP000273307">
    <property type="component" value="Unassembled WGS sequence"/>
</dbReference>
<keyword evidence="3 8" id="KW-0560">Oxidoreductase</keyword>
<dbReference type="GO" id="GO:0005506">
    <property type="term" value="F:iron ion binding"/>
    <property type="evidence" value="ECO:0007669"/>
    <property type="project" value="InterPro"/>
</dbReference>
<dbReference type="OrthoDB" id="3872700at2"/>
<dbReference type="PIRSF" id="PIRSF019543">
    <property type="entry name" value="Clavaminate_syn"/>
    <property type="match status" value="1"/>
</dbReference>
<dbReference type="InterPro" id="IPR014503">
    <property type="entry name" value="Clavaminate_syn-like"/>
</dbReference>
<dbReference type="RefSeq" id="WP_122495149.1">
    <property type="nucleotide sequence ID" value="NZ_UPHP01000025.1"/>
</dbReference>
<dbReference type="Gene3D" id="3.60.130.10">
    <property type="entry name" value="Clavaminate synthase-like"/>
    <property type="match status" value="1"/>
</dbReference>
<keyword evidence="4 6" id="KW-0408">Iron</keyword>
<evidence type="ECO:0000256" key="4">
    <source>
        <dbReference type="ARBA" id="ARBA00023004"/>
    </source>
</evidence>
<dbReference type="GO" id="GO:0016491">
    <property type="term" value="F:oxidoreductase activity"/>
    <property type="evidence" value="ECO:0007669"/>
    <property type="project" value="UniProtKB-KW"/>
</dbReference>
<evidence type="ECO:0000256" key="1">
    <source>
        <dbReference type="ARBA" id="ARBA00008425"/>
    </source>
</evidence>
<dbReference type="Pfam" id="PF02668">
    <property type="entry name" value="TauD"/>
    <property type="match status" value="1"/>
</dbReference>
<evidence type="ECO:0000256" key="3">
    <source>
        <dbReference type="ARBA" id="ARBA00023002"/>
    </source>
</evidence>
<organism evidence="8 9">
    <name type="scientific">Mycobacterium attenuatum</name>
    <dbReference type="NCBI Taxonomy" id="2341086"/>
    <lineage>
        <taxon>Bacteria</taxon>
        <taxon>Bacillati</taxon>
        <taxon>Actinomycetota</taxon>
        <taxon>Actinomycetes</taxon>
        <taxon>Mycobacteriales</taxon>
        <taxon>Mycobacteriaceae</taxon>
        <taxon>Mycobacterium</taxon>
    </lineage>
</organism>
<evidence type="ECO:0000256" key="5">
    <source>
        <dbReference type="PIRSR" id="PIRSR019543-1"/>
    </source>
</evidence>
<accession>A0A498PQ89</accession>
<reference evidence="8 9" key="1">
    <citation type="submission" date="2018-09" db="EMBL/GenBank/DDBJ databases">
        <authorList>
            <person name="Tagini F."/>
        </authorList>
    </citation>
    <scope>NUCLEOTIDE SEQUENCE [LARGE SCALE GENOMIC DNA]</scope>
    <source>
        <strain evidence="8 9">MK136</strain>
    </source>
</reference>
<dbReference type="EMBL" id="UPHP01000025">
    <property type="protein sequence ID" value="VBA35714.1"/>
    <property type="molecule type" value="Genomic_DNA"/>
</dbReference>
<evidence type="ECO:0000313" key="8">
    <source>
        <dbReference type="EMBL" id="VBA35714.1"/>
    </source>
</evidence>
<feature type="binding site" evidence="6">
    <location>
        <position position="167"/>
    </location>
    <ligand>
        <name>Fe cation</name>
        <dbReference type="ChEBI" id="CHEBI:24875"/>
    </ligand>
</feature>
<dbReference type="InterPro" id="IPR003819">
    <property type="entry name" value="TauD/TfdA-like"/>
</dbReference>
<dbReference type="AlphaFoldDB" id="A0A498PQ89"/>
<feature type="domain" description="TauD/TfdA-like" evidence="7">
    <location>
        <begin position="156"/>
        <end position="320"/>
    </location>
</feature>
<proteinExistence type="inferred from homology"/>
<feature type="binding site" evidence="5">
    <location>
        <position position="315"/>
    </location>
    <ligand>
        <name>2-oxoglutarate</name>
        <dbReference type="ChEBI" id="CHEBI:16810"/>
    </ligand>
</feature>
<dbReference type="EC" id="1.14.11.39" evidence="8"/>
<feature type="binding site" evidence="6">
    <location>
        <position position="169"/>
    </location>
    <ligand>
        <name>Fe cation</name>
        <dbReference type="ChEBI" id="CHEBI:24875"/>
    </ligand>
</feature>
<protein>
    <submittedName>
        <fullName evidence="8">L-asparagine oxygenase</fullName>
        <ecNumber evidence="8">1.14.11.39</ecNumber>
    </submittedName>
</protein>
<feature type="binding site" evidence="5">
    <location>
        <position position="197"/>
    </location>
    <ligand>
        <name>2-oxoglutarate</name>
        <dbReference type="ChEBI" id="CHEBI:16810"/>
    </ligand>
</feature>
<keyword evidence="9" id="KW-1185">Reference proteome</keyword>
<dbReference type="SUPFAM" id="SSF51197">
    <property type="entry name" value="Clavaminate synthase-like"/>
    <property type="match status" value="1"/>
</dbReference>